<feature type="compositionally biased region" description="Polar residues" evidence="1">
    <location>
        <begin position="7"/>
        <end position="22"/>
    </location>
</feature>
<keyword evidence="3" id="KW-1185">Reference proteome</keyword>
<comment type="caution">
    <text evidence="2">The sequence shown here is derived from an EMBL/GenBank/DDBJ whole genome shotgun (WGS) entry which is preliminary data.</text>
</comment>
<sequence length="74" mass="7988">MERFGSKSGTVSAKGNEKQVTSTQRVVAEVLLAENDHPTSPLSERSIAVNERQTGTNETCVHITKRITKSATSS</sequence>
<name>A0A0L7KUM1_OPEBR</name>
<protein>
    <submittedName>
        <fullName evidence="2">Uncharacterized protein</fullName>
    </submittedName>
</protein>
<accession>A0A0L7KUM1</accession>
<evidence type="ECO:0000313" key="3">
    <source>
        <dbReference type="Proteomes" id="UP000037510"/>
    </source>
</evidence>
<feature type="region of interest" description="Disordered" evidence="1">
    <location>
        <begin position="1"/>
        <end position="22"/>
    </location>
</feature>
<dbReference type="EMBL" id="JTDY01005460">
    <property type="protein sequence ID" value="KOB66977.1"/>
    <property type="molecule type" value="Genomic_DNA"/>
</dbReference>
<organism evidence="2 3">
    <name type="scientific">Operophtera brumata</name>
    <name type="common">Winter moth</name>
    <name type="synonym">Phalaena brumata</name>
    <dbReference type="NCBI Taxonomy" id="104452"/>
    <lineage>
        <taxon>Eukaryota</taxon>
        <taxon>Metazoa</taxon>
        <taxon>Ecdysozoa</taxon>
        <taxon>Arthropoda</taxon>
        <taxon>Hexapoda</taxon>
        <taxon>Insecta</taxon>
        <taxon>Pterygota</taxon>
        <taxon>Neoptera</taxon>
        <taxon>Endopterygota</taxon>
        <taxon>Lepidoptera</taxon>
        <taxon>Glossata</taxon>
        <taxon>Ditrysia</taxon>
        <taxon>Geometroidea</taxon>
        <taxon>Geometridae</taxon>
        <taxon>Larentiinae</taxon>
        <taxon>Operophtera</taxon>
    </lineage>
</organism>
<reference evidence="2 3" key="1">
    <citation type="journal article" date="2015" name="Genome Biol. Evol.">
        <title>The genome of winter moth (Operophtera brumata) provides a genomic perspective on sexual dimorphism and phenology.</title>
        <authorList>
            <person name="Derks M.F."/>
            <person name="Smit S."/>
            <person name="Salis L."/>
            <person name="Schijlen E."/>
            <person name="Bossers A."/>
            <person name="Mateman C."/>
            <person name="Pijl A.S."/>
            <person name="de Ridder D."/>
            <person name="Groenen M.A."/>
            <person name="Visser M.E."/>
            <person name="Megens H.J."/>
        </authorList>
    </citation>
    <scope>NUCLEOTIDE SEQUENCE [LARGE SCALE GENOMIC DNA]</scope>
    <source>
        <strain evidence="2">WM2013NL</strain>
        <tissue evidence="2">Head and thorax</tissue>
    </source>
</reference>
<proteinExistence type="predicted"/>
<gene>
    <name evidence="2" type="ORF">OBRU01_14647</name>
</gene>
<dbReference type="Proteomes" id="UP000037510">
    <property type="component" value="Unassembled WGS sequence"/>
</dbReference>
<evidence type="ECO:0000256" key="1">
    <source>
        <dbReference type="SAM" id="MobiDB-lite"/>
    </source>
</evidence>
<evidence type="ECO:0000313" key="2">
    <source>
        <dbReference type="EMBL" id="KOB66977.1"/>
    </source>
</evidence>
<dbReference type="AlphaFoldDB" id="A0A0L7KUM1"/>